<evidence type="ECO:0000256" key="2">
    <source>
        <dbReference type="ARBA" id="ARBA00022949"/>
    </source>
</evidence>
<evidence type="ECO:0000259" key="3">
    <source>
        <dbReference type="PROSITE" id="PS50831"/>
    </source>
</evidence>
<reference evidence="4 5" key="1">
    <citation type="submission" date="2024-01" db="EMBL/GenBank/DDBJ databases">
        <title>The genome of the rayed Mediterranean limpet Patella caerulea (Linnaeus, 1758).</title>
        <authorList>
            <person name="Anh-Thu Weber A."/>
            <person name="Halstead-Nussloch G."/>
        </authorList>
    </citation>
    <scope>NUCLEOTIDE SEQUENCE [LARGE SCALE GENOMIC DNA]</scope>
    <source>
        <strain evidence="4">AATW-2023a</strain>
        <tissue evidence="4">Whole specimen</tissue>
    </source>
</reference>
<keyword evidence="2" id="KW-0965">Cell junction</keyword>
<evidence type="ECO:0000313" key="5">
    <source>
        <dbReference type="Proteomes" id="UP001347796"/>
    </source>
</evidence>
<feature type="domain" description="SoHo" evidence="3">
    <location>
        <begin position="49"/>
        <end position="98"/>
    </location>
</feature>
<dbReference type="AlphaFoldDB" id="A0AAN8GH39"/>
<gene>
    <name evidence="4" type="ORF">SNE40_022126</name>
</gene>
<dbReference type="PROSITE" id="PS50831">
    <property type="entry name" value="SOHO"/>
    <property type="match status" value="1"/>
</dbReference>
<keyword evidence="5" id="KW-1185">Reference proteome</keyword>
<dbReference type="InterPro" id="IPR003127">
    <property type="entry name" value="SoHo_dom"/>
</dbReference>
<accession>A0AAN8GH39</accession>
<dbReference type="EMBL" id="JAZGQO010000018">
    <property type="protein sequence ID" value="KAK6168264.1"/>
    <property type="molecule type" value="Genomic_DNA"/>
</dbReference>
<dbReference type="GO" id="GO:0070161">
    <property type="term" value="C:anchoring junction"/>
    <property type="evidence" value="ECO:0007669"/>
    <property type="project" value="UniProtKB-SubCell"/>
</dbReference>
<sequence length="98" mass="11727">MFCTFIEGQFPKGAKYIGKVESREGDVQHTDKYYTTKHIEEESFSKVIEQKTKMVYGIGPFDHEGVPFRKNIDERKNKHAWNRQMYKNLHKTEKNDRK</sequence>
<evidence type="ECO:0000256" key="1">
    <source>
        <dbReference type="ARBA" id="ARBA00004282"/>
    </source>
</evidence>
<comment type="caution">
    <text evidence="4">The sequence shown here is derived from an EMBL/GenBank/DDBJ whole genome shotgun (WGS) entry which is preliminary data.</text>
</comment>
<proteinExistence type="predicted"/>
<protein>
    <recommendedName>
        <fullName evidence="3">SoHo domain-containing protein</fullName>
    </recommendedName>
</protein>
<evidence type="ECO:0000313" key="4">
    <source>
        <dbReference type="EMBL" id="KAK6168264.1"/>
    </source>
</evidence>
<comment type="subcellular location">
    <subcellularLocation>
        <location evidence="1">Cell junction</location>
    </subcellularLocation>
</comment>
<organism evidence="4 5">
    <name type="scientific">Patella caerulea</name>
    <name type="common">Rayed Mediterranean limpet</name>
    <dbReference type="NCBI Taxonomy" id="87958"/>
    <lineage>
        <taxon>Eukaryota</taxon>
        <taxon>Metazoa</taxon>
        <taxon>Spiralia</taxon>
        <taxon>Lophotrochozoa</taxon>
        <taxon>Mollusca</taxon>
        <taxon>Gastropoda</taxon>
        <taxon>Patellogastropoda</taxon>
        <taxon>Patelloidea</taxon>
        <taxon>Patellidae</taxon>
        <taxon>Patella</taxon>
    </lineage>
</organism>
<name>A0AAN8GH39_PATCE</name>
<dbReference type="Proteomes" id="UP001347796">
    <property type="component" value="Unassembled WGS sequence"/>
</dbReference>